<proteinExistence type="predicted"/>
<evidence type="ECO:0000313" key="6">
    <source>
        <dbReference type="Proteomes" id="UP001370348"/>
    </source>
</evidence>
<dbReference type="SUPFAM" id="SSF46689">
    <property type="entry name" value="Homeodomain-like"/>
    <property type="match status" value="2"/>
</dbReference>
<dbReference type="PANTHER" id="PTHR46796">
    <property type="entry name" value="HTH-TYPE TRANSCRIPTIONAL ACTIVATOR RHAS-RELATED"/>
    <property type="match status" value="1"/>
</dbReference>
<evidence type="ECO:0000256" key="1">
    <source>
        <dbReference type="ARBA" id="ARBA00023015"/>
    </source>
</evidence>
<evidence type="ECO:0000259" key="4">
    <source>
        <dbReference type="PROSITE" id="PS01124"/>
    </source>
</evidence>
<dbReference type="Gene3D" id="1.10.10.60">
    <property type="entry name" value="Homeodomain-like"/>
    <property type="match status" value="2"/>
</dbReference>
<dbReference type="Proteomes" id="UP001370348">
    <property type="component" value="Chromosome"/>
</dbReference>
<dbReference type="PRINTS" id="PR00032">
    <property type="entry name" value="HTHARAC"/>
</dbReference>
<dbReference type="InterPro" id="IPR020449">
    <property type="entry name" value="Tscrpt_reg_AraC-type_HTH"/>
</dbReference>
<dbReference type="Pfam" id="PF12833">
    <property type="entry name" value="HTH_18"/>
    <property type="match status" value="1"/>
</dbReference>
<evidence type="ECO:0000313" key="5">
    <source>
        <dbReference type="EMBL" id="WXB13579.1"/>
    </source>
</evidence>
<name>A0ABZ2LRP6_9BACT</name>
<dbReference type="SMART" id="SM00342">
    <property type="entry name" value="HTH_ARAC"/>
    <property type="match status" value="1"/>
</dbReference>
<keyword evidence="3" id="KW-0804">Transcription</keyword>
<dbReference type="InterPro" id="IPR018060">
    <property type="entry name" value="HTH_AraC"/>
</dbReference>
<organism evidence="5 6">
    <name type="scientific">Pendulispora albinea</name>
    <dbReference type="NCBI Taxonomy" id="2741071"/>
    <lineage>
        <taxon>Bacteria</taxon>
        <taxon>Pseudomonadati</taxon>
        <taxon>Myxococcota</taxon>
        <taxon>Myxococcia</taxon>
        <taxon>Myxococcales</taxon>
        <taxon>Sorangiineae</taxon>
        <taxon>Pendulisporaceae</taxon>
        <taxon>Pendulispora</taxon>
    </lineage>
</organism>
<dbReference type="InterPro" id="IPR018062">
    <property type="entry name" value="HTH_AraC-typ_CS"/>
</dbReference>
<keyword evidence="1" id="KW-0805">Transcription regulation</keyword>
<accession>A0ABZ2LRP6</accession>
<evidence type="ECO:0000256" key="2">
    <source>
        <dbReference type="ARBA" id="ARBA00023125"/>
    </source>
</evidence>
<gene>
    <name evidence="5" type="ORF">LZC94_37800</name>
</gene>
<dbReference type="EMBL" id="CP089984">
    <property type="protein sequence ID" value="WXB13579.1"/>
    <property type="molecule type" value="Genomic_DNA"/>
</dbReference>
<dbReference type="InterPro" id="IPR050204">
    <property type="entry name" value="AraC_XylS_family_regulators"/>
</dbReference>
<dbReference type="PANTHER" id="PTHR46796:SF14">
    <property type="entry name" value="TRANSCRIPTIONAL REGULATORY PROTEIN"/>
    <property type="match status" value="1"/>
</dbReference>
<evidence type="ECO:0000256" key="3">
    <source>
        <dbReference type="ARBA" id="ARBA00023163"/>
    </source>
</evidence>
<reference evidence="5 6" key="1">
    <citation type="submission" date="2021-12" db="EMBL/GenBank/DDBJ databases">
        <title>Discovery of the Pendulisporaceae a myxobacterial family with distinct sporulation behavior and unique specialized metabolism.</title>
        <authorList>
            <person name="Garcia R."/>
            <person name="Popoff A."/>
            <person name="Bader C.D."/>
            <person name="Loehr J."/>
            <person name="Walesch S."/>
            <person name="Walt C."/>
            <person name="Boldt J."/>
            <person name="Bunk B."/>
            <person name="Haeckl F.J.F.P.J."/>
            <person name="Gunesch A.P."/>
            <person name="Birkelbach J."/>
            <person name="Nuebel U."/>
            <person name="Pietschmann T."/>
            <person name="Bach T."/>
            <person name="Mueller R."/>
        </authorList>
    </citation>
    <scope>NUCLEOTIDE SEQUENCE [LARGE SCALE GENOMIC DNA]</scope>
    <source>
        <strain evidence="5 6">MSr11954</strain>
    </source>
</reference>
<dbReference type="InterPro" id="IPR009057">
    <property type="entry name" value="Homeodomain-like_sf"/>
</dbReference>
<keyword evidence="2" id="KW-0238">DNA-binding</keyword>
<sequence length="302" mass="33266">MGESDAPLPISRRELGNEGAVRVFAYRCTAHRGDRPEPERFDKPVISIVQSGVFGFRSERPTQLLTRGFLLLGNPGRGYEVSHEHGGGDECITFRFEEAALDELAGGRARNGDDGWGYFSRSVLPPVPRADVIRHLTEARLLGGAPSLGLEELAFALAACVLGETGVRRPPKIPPDSRRARDSVHAALALLDQSSSEDLHLEDIAHEVGLSPYHFLRLFKRELGVTPYRYLLQARVRRAVELLGGTDRPVTEIAFDVGFGDLSNFINAFRREVGCSPGQFRRYLRGAKMPAGLARLLLGPTR</sequence>
<dbReference type="PROSITE" id="PS01124">
    <property type="entry name" value="HTH_ARAC_FAMILY_2"/>
    <property type="match status" value="1"/>
</dbReference>
<dbReference type="PROSITE" id="PS00041">
    <property type="entry name" value="HTH_ARAC_FAMILY_1"/>
    <property type="match status" value="1"/>
</dbReference>
<feature type="domain" description="HTH araC/xylS-type" evidence="4">
    <location>
        <begin position="185"/>
        <end position="283"/>
    </location>
</feature>
<dbReference type="RefSeq" id="WP_394823193.1">
    <property type="nucleotide sequence ID" value="NZ_CP089984.1"/>
</dbReference>
<protein>
    <submittedName>
        <fullName evidence="5">AraC family transcriptional regulator</fullName>
    </submittedName>
</protein>
<keyword evidence="6" id="KW-1185">Reference proteome</keyword>